<evidence type="ECO:0000313" key="2">
    <source>
        <dbReference type="EMBL" id="OGG47248.1"/>
    </source>
</evidence>
<dbReference type="PROSITE" id="PS00409">
    <property type="entry name" value="PROKAR_NTER_METHYL"/>
    <property type="match status" value="1"/>
</dbReference>
<proteinExistence type="predicted"/>
<dbReference type="NCBIfam" id="TIGR02532">
    <property type="entry name" value="IV_pilin_GFxxxE"/>
    <property type="match status" value="1"/>
</dbReference>
<dbReference type="InterPro" id="IPR012902">
    <property type="entry name" value="N_methyl_site"/>
</dbReference>
<dbReference type="Pfam" id="PF07963">
    <property type="entry name" value="N_methyl"/>
    <property type="match status" value="1"/>
</dbReference>
<name>A0A1F6CDG8_9BACT</name>
<dbReference type="EMBL" id="MFKQ01000020">
    <property type="protein sequence ID" value="OGG47248.1"/>
    <property type="molecule type" value="Genomic_DNA"/>
</dbReference>
<evidence type="ECO:0008006" key="4">
    <source>
        <dbReference type="Google" id="ProtNLM"/>
    </source>
</evidence>
<reference evidence="2 3" key="1">
    <citation type="journal article" date="2016" name="Nat. Commun.">
        <title>Thousands of microbial genomes shed light on interconnected biogeochemical processes in an aquifer system.</title>
        <authorList>
            <person name="Anantharaman K."/>
            <person name="Brown C.T."/>
            <person name="Hug L.A."/>
            <person name="Sharon I."/>
            <person name="Castelle C.J."/>
            <person name="Probst A.J."/>
            <person name="Thomas B.C."/>
            <person name="Singh A."/>
            <person name="Wilkins M.J."/>
            <person name="Karaoz U."/>
            <person name="Brodie E.L."/>
            <person name="Williams K.H."/>
            <person name="Hubbard S.S."/>
            <person name="Banfield J.F."/>
        </authorList>
    </citation>
    <scope>NUCLEOTIDE SEQUENCE [LARGE SCALE GENOMIC DNA]</scope>
</reference>
<organism evidence="2 3">
    <name type="scientific">Candidatus Kaiserbacteria bacterium RIFCSPHIGHO2_01_FULL_49_13</name>
    <dbReference type="NCBI Taxonomy" id="1798477"/>
    <lineage>
        <taxon>Bacteria</taxon>
        <taxon>Candidatus Kaiseribacteriota</taxon>
    </lineage>
</organism>
<dbReference type="InterPro" id="IPR045584">
    <property type="entry name" value="Pilin-like"/>
</dbReference>
<evidence type="ECO:0000256" key="1">
    <source>
        <dbReference type="SAM" id="Phobius"/>
    </source>
</evidence>
<dbReference type="AlphaFoldDB" id="A0A1F6CDG8"/>
<sequence>MSIQENGDRGFTLIEVLISLALFTVVIVMSVSALLTVVDGNRKAQSMKAIMNNLNFALDSISREMRVGTNFTSSFSITSRCAHDVSFANFDGHAVRYAMEQHAGDSGNRIYRTVDGVQAPLTAGNIILDNGDTSPMFCLYGNSSLDTTQPYTFIRLIGHAGVSEKTTTNFSLQTVVSQRLPDIP</sequence>
<gene>
    <name evidence="2" type="ORF">A2671_02215</name>
</gene>
<comment type="caution">
    <text evidence="2">The sequence shown here is derived from an EMBL/GenBank/DDBJ whole genome shotgun (WGS) entry which is preliminary data.</text>
</comment>
<keyword evidence="1" id="KW-1133">Transmembrane helix</keyword>
<keyword evidence="1" id="KW-0812">Transmembrane</keyword>
<feature type="transmembrane region" description="Helical" evidence="1">
    <location>
        <begin position="16"/>
        <end position="38"/>
    </location>
</feature>
<dbReference type="SUPFAM" id="SSF54523">
    <property type="entry name" value="Pili subunits"/>
    <property type="match status" value="1"/>
</dbReference>
<protein>
    <recommendedName>
        <fullName evidence="4">Prepilin-type N-terminal cleavage/methylation domain-containing protein</fullName>
    </recommendedName>
</protein>
<keyword evidence="1" id="KW-0472">Membrane</keyword>
<dbReference type="Proteomes" id="UP000178344">
    <property type="component" value="Unassembled WGS sequence"/>
</dbReference>
<accession>A0A1F6CDG8</accession>
<evidence type="ECO:0000313" key="3">
    <source>
        <dbReference type="Proteomes" id="UP000178344"/>
    </source>
</evidence>